<sequence length="129" mass="14509">MECGKNFETTEHCHISAVEVAIMSVSKRTKSQIIRIKPFLTLEQIGHLEENYYKIVGHPGHFKFDRPKVGQTGNLARPQKHAYVVQTQDSIAQPSSSVVGPLGQGHNPTEENLILDQVQQIIAYYSSFF</sequence>
<dbReference type="InParanoid" id="B9SNQ8"/>
<dbReference type="Proteomes" id="UP000008311">
    <property type="component" value="Unassembled WGS sequence"/>
</dbReference>
<reference evidence="2" key="1">
    <citation type="journal article" date="2010" name="Nat. Biotechnol.">
        <title>Draft genome sequence of the oilseed species Ricinus communis.</title>
        <authorList>
            <person name="Chan A.P."/>
            <person name="Crabtree J."/>
            <person name="Zhao Q."/>
            <person name="Lorenzi H."/>
            <person name="Orvis J."/>
            <person name="Puiu D."/>
            <person name="Melake-Berhan A."/>
            <person name="Jones K.M."/>
            <person name="Redman J."/>
            <person name="Chen G."/>
            <person name="Cahoon E.B."/>
            <person name="Gedil M."/>
            <person name="Stanke M."/>
            <person name="Haas B.J."/>
            <person name="Wortman J.R."/>
            <person name="Fraser-Liggett C.M."/>
            <person name="Ravel J."/>
            <person name="Rabinowicz P.D."/>
        </authorList>
    </citation>
    <scope>NUCLEOTIDE SEQUENCE [LARGE SCALE GENOMIC DNA]</scope>
    <source>
        <strain evidence="2">cv. Hale</strain>
    </source>
</reference>
<gene>
    <name evidence="1" type="ORF">RCOM_1026310</name>
</gene>
<dbReference type="AlphaFoldDB" id="B9SNQ8"/>
<keyword evidence="2" id="KW-1185">Reference proteome</keyword>
<name>B9SNQ8_RICCO</name>
<dbReference type="EMBL" id="EQ974051">
    <property type="protein sequence ID" value="EEF34766.1"/>
    <property type="molecule type" value="Genomic_DNA"/>
</dbReference>
<organism evidence="1 2">
    <name type="scientific">Ricinus communis</name>
    <name type="common">Castor bean</name>
    <dbReference type="NCBI Taxonomy" id="3988"/>
    <lineage>
        <taxon>Eukaryota</taxon>
        <taxon>Viridiplantae</taxon>
        <taxon>Streptophyta</taxon>
        <taxon>Embryophyta</taxon>
        <taxon>Tracheophyta</taxon>
        <taxon>Spermatophyta</taxon>
        <taxon>Magnoliopsida</taxon>
        <taxon>eudicotyledons</taxon>
        <taxon>Gunneridae</taxon>
        <taxon>Pentapetalae</taxon>
        <taxon>rosids</taxon>
        <taxon>fabids</taxon>
        <taxon>Malpighiales</taxon>
        <taxon>Euphorbiaceae</taxon>
        <taxon>Acalyphoideae</taxon>
        <taxon>Acalypheae</taxon>
        <taxon>Ricinus</taxon>
    </lineage>
</organism>
<evidence type="ECO:0000313" key="1">
    <source>
        <dbReference type="EMBL" id="EEF34766.1"/>
    </source>
</evidence>
<protein>
    <submittedName>
        <fullName evidence="1">Uncharacterized protein</fullName>
    </submittedName>
</protein>
<proteinExistence type="predicted"/>
<accession>B9SNQ8</accession>
<evidence type="ECO:0000313" key="2">
    <source>
        <dbReference type="Proteomes" id="UP000008311"/>
    </source>
</evidence>